<evidence type="ECO:0000313" key="3">
    <source>
        <dbReference type="Proteomes" id="UP000008467"/>
    </source>
</evidence>
<protein>
    <submittedName>
        <fullName evidence="2">Xylose isomerase domain-containing protein TIM barrel</fullName>
    </submittedName>
</protein>
<organism evidence="2 3">
    <name type="scientific">Cellulosilyticum lentocellum (strain ATCC 49066 / DSM 5427 / NCIMB 11756 / RHM5)</name>
    <name type="common">Clostridium lentocellum</name>
    <dbReference type="NCBI Taxonomy" id="642492"/>
    <lineage>
        <taxon>Bacteria</taxon>
        <taxon>Bacillati</taxon>
        <taxon>Bacillota</taxon>
        <taxon>Clostridia</taxon>
        <taxon>Lachnospirales</taxon>
        <taxon>Cellulosilyticaceae</taxon>
        <taxon>Cellulosilyticum</taxon>
    </lineage>
</organism>
<dbReference type="EMBL" id="CP002582">
    <property type="protein sequence ID" value="ADZ85634.1"/>
    <property type="molecule type" value="Genomic_DNA"/>
</dbReference>
<dbReference type="eggNOG" id="COG1082">
    <property type="taxonomic scope" value="Bacteria"/>
</dbReference>
<dbReference type="AlphaFoldDB" id="F2JKB9"/>
<dbReference type="InterPro" id="IPR013022">
    <property type="entry name" value="Xyl_isomerase-like_TIM-brl"/>
</dbReference>
<gene>
    <name evidence="2" type="ordered locus">Clole_3956</name>
</gene>
<keyword evidence="2" id="KW-0413">Isomerase</keyword>
<dbReference type="Proteomes" id="UP000008467">
    <property type="component" value="Chromosome"/>
</dbReference>
<keyword evidence="3" id="KW-1185">Reference proteome</keyword>
<evidence type="ECO:0000259" key="1">
    <source>
        <dbReference type="Pfam" id="PF01261"/>
    </source>
</evidence>
<dbReference type="InterPro" id="IPR050312">
    <property type="entry name" value="IolE/XylAMocC-like"/>
</dbReference>
<dbReference type="STRING" id="642492.Clole_3956"/>
<accession>F2JKB9</accession>
<reference evidence="2 3" key="1">
    <citation type="journal article" date="2011" name="J. Bacteriol.">
        <title>Complete genome sequence of the cellulose-degrading bacterium Cellulosilyticum lentocellum.</title>
        <authorList>
            <consortium name="US DOE Joint Genome Institute"/>
            <person name="Miller D.A."/>
            <person name="Suen G."/>
            <person name="Bruce D."/>
            <person name="Copeland A."/>
            <person name="Cheng J.F."/>
            <person name="Detter C."/>
            <person name="Goodwin L.A."/>
            <person name="Han C.S."/>
            <person name="Hauser L.J."/>
            <person name="Land M.L."/>
            <person name="Lapidus A."/>
            <person name="Lucas S."/>
            <person name="Meincke L."/>
            <person name="Pitluck S."/>
            <person name="Tapia R."/>
            <person name="Teshima H."/>
            <person name="Woyke T."/>
            <person name="Fox B.G."/>
            <person name="Angert E.R."/>
            <person name="Currie C.R."/>
        </authorList>
    </citation>
    <scope>NUCLEOTIDE SEQUENCE [LARGE SCALE GENOMIC DNA]</scope>
    <source>
        <strain evidence="3">ATCC 49066 / DSM 5427 / NCIMB 11756 / RHM5</strain>
    </source>
</reference>
<dbReference type="HOGENOM" id="CLU_050006_7_2_9"/>
<proteinExistence type="predicted"/>
<dbReference type="GO" id="GO:0016853">
    <property type="term" value="F:isomerase activity"/>
    <property type="evidence" value="ECO:0007669"/>
    <property type="project" value="UniProtKB-KW"/>
</dbReference>
<dbReference type="InterPro" id="IPR036237">
    <property type="entry name" value="Xyl_isomerase-like_sf"/>
</dbReference>
<dbReference type="PANTHER" id="PTHR12110">
    <property type="entry name" value="HYDROXYPYRUVATE ISOMERASE"/>
    <property type="match status" value="1"/>
</dbReference>
<dbReference type="Pfam" id="PF01261">
    <property type="entry name" value="AP_endonuc_2"/>
    <property type="match status" value="1"/>
</dbReference>
<sequence length="266" mass="30828">MNFGMPTLIELEGLEANISLCHELGLDFIEINMNLPAFQAECLDAEVLNELKTKHKMYFTFHLPEDLDVGHFNKRIREANLKIVEDTIQLASRIDAPLINMHMNSGIYFTLPNRKVELYEKFEEEYLRNILASSNHINQMLKGTGVKLAIENTGIYHKPFIRKAVEMFLEETDCYLTWDIGHDYSSGKKDEAFMLIHKERMKHMHVHDAIGERNHLELFTGEIDLPYFFDLAKENNCSCVVETKTIEALKNSTIRLLDRDKGFSLT</sequence>
<dbReference type="Gene3D" id="3.20.20.150">
    <property type="entry name" value="Divalent-metal-dependent TIM barrel enzymes"/>
    <property type="match status" value="1"/>
</dbReference>
<dbReference type="RefSeq" id="WP_013658907.1">
    <property type="nucleotide sequence ID" value="NC_015275.1"/>
</dbReference>
<feature type="domain" description="Xylose isomerase-like TIM barrel" evidence="1">
    <location>
        <begin position="19"/>
        <end position="244"/>
    </location>
</feature>
<evidence type="ECO:0000313" key="2">
    <source>
        <dbReference type="EMBL" id="ADZ85634.1"/>
    </source>
</evidence>
<dbReference type="KEGG" id="cle:Clole_3956"/>
<name>F2JKB9_CELLD</name>
<dbReference type="SUPFAM" id="SSF51658">
    <property type="entry name" value="Xylose isomerase-like"/>
    <property type="match status" value="1"/>
</dbReference>
<dbReference type="PANTHER" id="PTHR12110:SF21">
    <property type="entry name" value="XYLOSE ISOMERASE-LIKE TIM BARREL DOMAIN-CONTAINING PROTEIN"/>
    <property type="match status" value="1"/>
</dbReference>